<reference evidence="3" key="1">
    <citation type="submission" date="2013-12" db="EMBL/GenBank/DDBJ databases">
        <authorList>
            <person name="Omoto C.K."/>
            <person name="Sibley D."/>
            <person name="Venepally P."/>
            <person name="Hadjithomas M."/>
            <person name="Karamycheva S."/>
            <person name="Brunk B."/>
            <person name="Roos D."/>
            <person name="Caler E."/>
            <person name="Lorenzi H."/>
        </authorList>
    </citation>
    <scope>NUCLEOTIDE SEQUENCE</scope>
</reference>
<dbReference type="EMBL" id="AFNH02000100">
    <property type="protein sequence ID" value="EZG83931.1"/>
    <property type="molecule type" value="Genomic_DNA"/>
</dbReference>
<keyword evidence="1 3" id="KW-0378">Hydrolase</keyword>
<dbReference type="VEuPathDB" id="CryptoDB:GNI_013500"/>
<dbReference type="Pfam" id="PF07859">
    <property type="entry name" value="Abhydrolase_3"/>
    <property type="match status" value="1"/>
</dbReference>
<sequence length="364" mass="40906">MNHLLVSLDRTKRCAPRPNPLPPMKAEDMPVVRAERAVEPGRARDPRCQDYCIELKHEWTVGHKTLWLRVMPSKGECKGVMVYVHGGGFVFGAKDEEDKALGLVSVDGSLMVVSVGYRLAPEHPHPTQQEDVTSALHWLSTFAGRQFMVQHNRNRDPESPKEIRLVVDTELKAENQDPDTPTWVNKVLISGESAGAYLAAQSVANLYSRFNIADFIKGSCLMYGCYNTDRSPSSYDVPDHIPLAPYDMELFLDLTFTKEQRASRDPSINALYNPYLRETIVNGTNKVLIIAGTNDILYDDSAFFFMKLAKFVQNAKNGIDGKEEEGPVPDVEFRAVHGESHACFDRSESFAKIVQQWIKRAISC</sequence>
<dbReference type="GO" id="GO:0016787">
    <property type="term" value="F:hydrolase activity"/>
    <property type="evidence" value="ECO:0007669"/>
    <property type="project" value="UniProtKB-KW"/>
</dbReference>
<comment type="caution">
    <text evidence="3">The sequence shown here is derived from an EMBL/GenBank/DDBJ whole genome shotgun (WGS) entry which is preliminary data.</text>
</comment>
<protein>
    <submittedName>
        <fullName evidence="3">Alpha/beta hydrolase fold protein</fullName>
    </submittedName>
</protein>
<gene>
    <name evidence="3" type="ORF">GNI_013500</name>
</gene>
<dbReference type="eggNOG" id="ENOG502SF11">
    <property type="taxonomic scope" value="Eukaryota"/>
</dbReference>
<proteinExistence type="predicted"/>
<accession>A0A023BCG3</accession>
<dbReference type="Proteomes" id="UP000019763">
    <property type="component" value="Unassembled WGS sequence"/>
</dbReference>
<dbReference type="RefSeq" id="XP_011128884.1">
    <property type="nucleotide sequence ID" value="XM_011130582.1"/>
</dbReference>
<dbReference type="InterPro" id="IPR050300">
    <property type="entry name" value="GDXG_lipolytic_enzyme"/>
</dbReference>
<dbReference type="OrthoDB" id="408631at2759"/>
<evidence type="ECO:0000313" key="4">
    <source>
        <dbReference type="Proteomes" id="UP000019763"/>
    </source>
</evidence>
<name>A0A023BCG3_GRENI</name>
<evidence type="ECO:0000313" key="3">
    <source>
        <dbReference type="EMBL" id="EZG83931.1"/>
    </source>
</evidence>
<evidence type="ECO:0000259" key="2">
    <source>
        <dbReference type="Pfam" id="PF07859"/>
    </source>
</evidence>
<dbReference type="AlphaFoldDB" id="A0A023BCG3"/>
<evidence type="ECO:0000256" key="1">
    <source>
        <dbReference type="ARBA" id="ARBA00022801"/>
    </source>
</evidence>
<dbReference type="SUPFAM" id="SSF53474">
    <property type="entry name" value="alpha/beta-Hydrolases"/>
    <property type="match status" value="1"/>
</dbReference>
<keyword evidence="4" id="KW-1185">Reference proteome</keyword>
<dbReference type="InterPro" id="IPR029058">
    <property type="entry name" value="AB_hydrolase_fold"/>
</dbReference>
<dbReference type="PANTHER" id="PTHR48081">
    <property type="entry name" value="AB HYDROLASE SUPERFAMILY PROTEIN C4A8.06C"/>
    <property type="match status" value="1"/>
</dbReference>
<feature type="domain" description="Alpha/beta hydrolase fold-3" evidence="2">
    <location>
        <begin position="81"/>
        <end position="310"/>
    </location>
</feature>
<dbReference type="GeneID" id="22910748"/>
<dbReference type="Gene3D" id="3.40.50.1820">
    <property type="entry name" value="alpha/beta hydrolase"/>
    <property type="match status" value="1"/>
</dbReference>
<organism evidence="3 4">
    <name type="scientific">Gregarina niphandrodes</name>
    <name type="common">Septate eugregarine</name>
    <dbReference type="NCBI Taxonomy" id="110365"/>
    <lineage>
        <taxon>Eukaryota</taxon>
        <taxon>Sar</taxon>
        <taxon>Alveolata</taxon>
        <taxon>Apicomplexa</taxon>
        <taxon>Conoidasida</taxon>
        <taxon>Gregarinasina</taxon>
        <taxon>Eugregarinorida</taxon>
        <taxon>Gregarinidae</taxon>
        <taxon>Gregarina</taxon>
    </lineage>
</organism>
<dbReference type="InterPro" id="IPR013094">
    <property type="entry name" value="AB_hydrolase_3"/>
</dbReference>